<dbReference type="AlphaFoldDB" id="A0A8B7NUM8"/>
<evidence type="ECO:0000313" key="2">
    <source>
        <dbReference type="RefSeq" id="XP_018017438.1"/>
    </source>
</evidence>
<dbReference type="RefSeq" id="XP_018017438.1">
    <property type="nucleotide sequence ID" value="XM_018161949.2"/>
</dbReference>
<name>A0A8B7NUM8_HYAAZ</name>
<accession>A0A8B7NUM8</accession>
<proteinExistence type="predicted"/>
<dbReference type="OrthoDB" id="5950777at2759"/>
<reference evidence="2" key="1">
    <citation type="submission" date="2025-08" db="UniProtKB">
        <authorList>
            <consortium name="RefSeq"/>
        </authorList>
    </citation>
    <scope>IDENTIFICATION</scope>
    <source>
        <tissue evidence="2">Whole organism</tissue>
    </source>
</reference>
<dbReference type="Proteomes" id="UP000694843">
    <property type="component" value="Unplaced"/>
</dbReference>
<sequence length="751" mass="85203">MISEARISLKILRATRRPVSAYLLHPRKPLLLTSKNCMFHASHSIVLNELTREIVNKKPLCRTILPIMCKQSIMYQKYRNFSSWNPQSNAGSIKKEIRILLSEPHSTEEFEPFSGYVPFSEQKKASSLVPRYLVNIAVDPYVQHDSILEIFRLYAVSMRPLTQDKIDFPVEFKSLLPATEQAFKVMSLPELYSMSQYLQALRAQKLTFIDNLIRSLCQECCARLHHKPKFEEAMKLYELAIDVYARALPRNYHEIFSEFFVHNVERASLKEKVKLMYFYCLNPKQMFPHLFEELLEAVIPHVSDMSFQMQGVVAHCVLKSGVELHPDLPLLPMLAPNLLSCLLSSDQLSILELNSVTSELELMRLARYQNNDITFALESFLLSCREESCLTPHSIPLFLAYLATRHYNKEVFAKIEAYLMKMFASESDHGIQMTELARIMWAYSAVAHPCSDVFIKQVMAELASQVKVENMNKNLLKFVDALYSMAVMGRVDLQLCRHALLPIKGKALYYGGHLQVKLLSRIAALRECISIEYPEVVLPPKTTPPVTSVPLDPLEKKMARPLLLKVYNALEETLADSTLLTIKHHCPLETVKHSGVCLQLTDPSIGTFVSHSSVVDTQDSNVSESSNNIDPMPPFAQNSEGGGDFYSEVSDSNNNNAVCSGSEISYSESELVNRLVKSLVRWRCPVSVEVVDENCTIREGSHLLRHTGIFMYKLRLLSKLGWKCVLISGEAVANASSVAQLMEIVLQELER</sequence>
<keyword evidence="1" id="KW-1185">Reference proteome</keyword>
<evidence type="ECO:0000313" key="1">
    <source>
        <dbReference type="Proteomes" id="UP000694843"/>
    </source>
</evidence>
<dbReference type="GeneID" id="108674050"/>
<protein>
    <submittedName>
        <fullName evidence="2">Uncharacterized protein LOC108674050</fullName>
    </submittedName>
</protein>
<organism evidence="1 2">
    <name type="scientific">Hyalella azteca</name>
    <name type="common">Amphipod</name>
    <dbReference type="NCBI Taxonomy" id="294128"/>
    <lineage>
        <taxon>Eukaryota</taxon>
        <taxon>Metazoa</taxon>
        <taxon>Ecdysozoa</taxon>
        <taxon>Arthropoda</taxon>
        <taxon>Crustacea</taxon>
        <taxon>Multicrustacea</taxon>
        <taxon>Malacostraca</taxon>
        <taxon>Eumalacostraca</taxon>
        <taxon>Peracarida</taxon>
        <taxon>Amphipoda</taxon>
        <taxon>Senticaudata</taxon>
        <taxon>Talitrida</taxon>
        <taxon>Talitroidea</taxon>
        <taxon>Hyalellidae</taxon>
        <taxon>Hyalella</taxon>
    </lineage>
</organism>
<gene>
    <name evidence="2" type="primary">LOC108674050</name>
</gene>
<dbReference type="KEGG" id="hazt:108674050"/>